<keyword evidence="3" id="KW-1185">Reference proteome</keyword>
<keyword evidence="1" id="KW-0472">Membrane</keyword>
<dbReference type="STRING" id="192904.SAMN04488514_101929"/>
<sequence>MIRQNPFSLYDFLGYFIPGALLFYLVLFIDYVENLSENFELKNFIAKNSDFQLDKVLFFIIISYSLGHLLNFISSITIERYANWKYNYPSKYLLGFDYSGFWATKSKRGIAWRICLILIMFPVTVLDLVLGEVLGFKNFYTRKLDKFLIDLITLKGQKLFNRLADGQLNGYDDIKVRDYDFHRIITHYTFEHSKNHQFKMVNYVVLYGFLRTLTLITTISFWYIIFTHFSELGNLTIITILSLLSVIAYIFFMAFMKFYRRYTLEGLMLIAINEDLK</sequence>
<feature type="transmembrane region" description="Helical" evidence="1">
    <location>
        <begin position="56"/>
        <end position="78"/>
    </location>
</feature>
<feature type="transmembrane region" description="Helical" evidence="1">
    <location>
        <begin position="204"/>
        <end position="225"/>
    </location>
</feature>
<dbReference type="OrthoDB" id="6212711at2"/>
<keyword evidence="1" id="KW-1133">Transmembrane helix</keyword>
<feature type="transmembrane region" description="Helical" evidence="1">
    <location>
        <begin position="237"/>
        <end position="259"/>
    </location>
</feature>
<reference evidence="2 3" key="1">
    <citation type="submission" date="2016-10" db="EMBL/GenBank/DDBJ databases">
        <authorList>
            <person name="de Groot N.N."/>
        </authorList>
    </citation>
    <scope>NUCLEOTIDE SEQUENCE [LARGE SCALE GENOMIC DNA]</scope>
    <source>
        <strain evidence="2 3">DSM 19886</strain>
    </source>
</reference>
<dbReference type="EMBL" id="FNGV01000001">
    <property type="protein sequence ID" value="SDL47144.1"/>
    <property type="molecule type" value="Genomic_DNA"/>
</dbReference>
<name>A0A1G9KCI0_9FLAO</name>
<evidence type="ECO:0000313" key="2">
    <source>
        <dbReference type="EMBL" id="SDL47144.1"/>
    </source>
</evidence>
<dbReference type="AlphaFoldDB" id="A0A1G9KCI0"/>
<feature type="transmembrane region" description="Helical" evidence="1">
    <location>
        <begin position="12"/>
        <end position="32"/>
    </location>
</feature>
<organism evidence="2 3">
    <name type="scientific">Kriegella aquimaris</name>
    <dbReference type="NCBI Taxonomy" id="192904"/>
    <lineage>
        <taxon>Bacteria</taxon>
        <taxon>Pseudomonadati</taxon>
        <taxon>Bacteroidota</taxon>
        <taxon>Flavobacteriia</taxon>
        <taxon>Flavobacteriales</taxon>
        <taxon>Flavobacteriaceae</taxon>
        <taxon>Kriegella</taxon>
    </lineage>
</organism>
<accession>A0A1G9KCI0</accession>
<feature type="transmembrane region" description="Helical" evidence="1">
    <location>
        <begin position="110"/>
        <end position="136"/>
    </location>
</feature>
<keyword evidence="1" id="KW-0812">Transmembrane</keyword>
<evidence type="ECO:0000313" key="3">
    <source>
        <dbReference type="Proteomes" id="UP000199440"/>
    </source>
</evidence>
<gene>
    <name evidence="2" type="ORF">SAMN04488514_101929</name>
</gene>
<dbReference type="RefSeq" id="WP_089885748.1">
    <property type="nucleotide sequence ID" value="NZ_FNGV01000001.1"/>
</dbReference>
<protein>
    <submittedName>
        <fullName evidence="2">Uncharacterized protein</fullName>
    </submittedName>
</protein>
<proteinExistence type="predicted"/>
<evidence type="ECO:0000256" key="1">
    <source>
        <dbReference type="SAM" id="Phobius"/>
    </source>
</evidence>
<dbReference type="Proteomes" id="UP000199440">
    <property type="component" value="Unassembled WGS sequence"/>
</dbReference>